<evidence type="ECO:0000313" key="6">
    <source>
        <dbReference type="EMBL" id="MCA9386228.1"/>
    </source>
</evidence>
<sequence>MNKIPIIILNWNGLEDTIHCISSLQNQTKKGFHIYLVDNDSENNEGEILKERYKKDSNITIIQNTTNLGFVRGNNLILRKILAEQSPPDSIILLNNDTEVDPMWFESIMESTADIVGCKLTDFYNRSLMDSAGHRMLRTGEIIPIGHGDSVKNFTTQFNPFGVCAGACRYSTSMLKDIGLFDKFFVTGYEDAELGARAIMMGYSCEYCPDAVVYHKGSVSIQKIRNLEYSRKIQTNIWYTYWKLMPLPLIFLTLPVLLLKQLGIILLGISTNRPILRKVHTESLREIWNQRSIIQKERRDFQNQRVLSALQIWMKQSSFVRHYFSYFWNYIVKREQTVFEKI</sequence>
<keyword evidence="3" id="KW-0808">Transferase</keyword>
<dbReference type="PANTHER" id="PTHR43179">
    <property type="entry name" value="RHAMNOSYLTRANSFERASE WBBL"/>
    <property type="match status" value="1"/>
</dbReference>
<keyword evidence="4" id="KW-0472">Membrane</keyword>
<comment type="similarity">
    <text evidence="1">Belongs to the glycosyltransferase 2 family.</text>
</comment>
<dbReference type="InterPro" id="IPR001173">
    <property type="entry name" value="Glyco_trans_2-like"/>
</dbReference>
<dbReference type="CDD" id="cd04186">
    <property type="entry name" value="GT_2_like_c"/>
    <property type="match status" value="1"/>
</dbReference>
<evidence type="ECO:0000256" key="3">
    <source>
        <dbReference type="ARBA" id="ARBA00022679"/>
    </source>
</evidence>
<accession>A0A955L912</accession>
<evidence type="ECO:0000256" key="1">
    <source>
        <dbReference type="ARBA" id="ARBA00006739"/>
    </source>
</evidence>
<reference evidence="6" key="1">
    <citation type="submission" date="2020-04" db="EMBL/GenBank/DDBJ databases">
        <authorList>
            <person name="Zhang T."/>
        </authorList>
    </citation>
    <scope>NUCLEOTIDE SEQUENCE</scope>
    <source>
        <strain evidence="6">HKST-UBA11</strain>
    </source>
</reference>
<organism evidence="6 7">
    <name type="scientific">Candidatus Dojkabacteria bacterium</name>
    <dbReference type="NCBI Taxonomy" id="2099670"/>
    <lineage>
        <taxon>Bacteria</taxon>
        <taxon>Candidatus Dojkabacteria</taxon>
    </lineage>
</organism>
<keyword evidence="2" id="KW-0328">Glycosyltransferase</keyword>
<dbReference type="AlphaFoldDB" id="A0A955L912"/>
<evidence type="ECO:0000256" key="2">
    <source>
        <dbReference type="ARBA" id="ARBA00022676"/>
    </source>
</evidence>
<dbReference type="GO" id="GO:0016757">
    <property type="term" value="F:glycosyltransferase activity"/>
    <property type="evidence" value="ECO:0007669"/>
    <property type="project" value="UniProtKB-KW"/>
</dbReference>
<keyword evidence="4" id="KW-1133">Transmembrane helix</keyword>
<evidence type="ECO:0000256" key="4">
    <source>
        <dbReference type="SAM" id="Phobius"/>
    </source>
</evidence>
<keyword evidence="4" id="KW-0812">Transmembrane</keyword>
<dbReference type="Pfam" id="PF00535">
    <property type="entry name" value="Glycos_transf_2"/>
    <property type="match status" value="1"/>
</dbReference>
<dbReference type="SUPFAM" id="SSF53448">
    <property type="entry name" value="Nucleotide-diphospho-sugar transferases"/>
    <property type="match status" value="1"/>
</dbReference>
<dbReference type="PANTHER" id="PTHR43179:SF12">
    <property type="entry name" value="GALACTOFURANOSYLTRANSFERASE GLFT2"/>
    <property type="match status" value="1"/>
</dbReference>
<name>A0A955L912_9BACT</name>
<comment type="caution">
    <text evidence="6">The sequence shown here is derived from an EMBL/GenBank/DDBJ whole genome shotgun (WGS) entry which is preliminary data.</text>
</comment>
<dbReference type="EMBL" id="JAGQLH010000102">
    <property type="protein sequence ID" value="MCA9386228.1"/>
    <property type="molecule type" value="Genomic_DNA"/>
</dbReference>
<dbReference type="Proteomes" id="UP000754563">
    <property type="component" value="Unassembled WGS sequence"/>
</dbReference>
<dbReference type="InterPro" id="IPR029044">
    <property type="entry name" value="Nucleotide-diphossugar_trans"/>
</dbReference>
<feature type="transmembrane region" description="Helical" evidence="4">
    <location>
        <begin position="249"/>
        <end position="269"/>
    </location>
</feature>
<proteinExistence type="inferred from homology"/>
<evidence type="ECO:0000259" key="5">
    <source>
        <dbReference type="Pfam" id="PF00535"/>
    </source>
</evidence>
<dbReference type="Gene3D" id="3.90.550.10">
    <property type="entry name" value="Spore Coat Polysaccharide Biosynthesis Protein SpsA, Chain A"/>
    <property type="match status" value="1"/>
</dbReference>
<protein>
    <submittedName>
        <fullName evidence="6">Glycosyltransferase family 2 protein</fullName>
    </submittedName>
</protein>
<reference evidence="6" key="2">
    <citation type="journal article" date="2021" name="Microbiome">
        <title>Successional dynamics and alternative stable states in a saline activated sludge microbial community over 9 years.</title>
        <authorList>
            <person name="Wang Y."/>
            <person name="Ye J."/>
            <person name="Ju F."/>
            <person name="Liu L."/>
            <person name="Boyd J.A."/>
            <person name="Deng Y."/>
            <person name="Parks D.H."/>
            <person name="Jiang X."/>
            <person name="Yin X."/>
            <person name="Woodcroft B.J."/>
            <person name="Tyson G.W."/>
            <person name="Hugenholtz P."/>
            <person name="Polz M.F."/>
            <person name="Zhang T."/>
        </authorList>
    </citation>
    <scope>NUCLEOTIDE SEQUENCE</scope>
    <source>
        <strain evidence="6">HKST-UBA11</strain>
    </source>
</reference>
<evidence type="ECO:0000313" key="7">
    <source>
        <dbReference type="Proteomes" id="UP000754563"/>
    </source>
</evidence>
<gene>
    <name evidence="6" type="ORF">KC717_06295</name>
</gene>
<feature type="domain" description="Glycosyltransferase 2-like" evidence="5">
    <location>
        <begin position="6"/>
        <end position="138"/>
    </location>
</feature>